<gene>
    <name evidence="2" type="ORF">METZ01_LOCUS500699</name>
</gene>
<accession>A0A383DUD3</accession>
<dbReference type="AlphaFoldDB" id="A0A383DUD3"/>
<dbReference type="EMBL" id="UINC01220086">
    <property type="protein sequence ID" value="SVE47845.1"/>
    <property type="molecule type" value="Genomic_DNA"/>
</dbReference>
<reference evidence="2" key="1">
    <citation type="submission" date="2018-05" db="EMBL/GenBank/DDBJ databases">
        <authorList>
            <person name="Lanie J.A."/>
            <person name="Ng W.-L."/>
            <person name="Kazmierczak K.M."/>
            <person name="Andrzejewski T.M."/>
            <person name="Davidsen T.M."/>
            <person name="Wayne K.J."/>
            <person name="Tettelin H."/>
            <person name="Glass J.I."/>
            <person name="Rusch D."/>
            <person name="Podicherti R."/>
            <person name="Tsui H.-C.T."/>
            <person name="Winkler M.E."/>
        </authorList>
    </citation>
    <scope>NUCLEOTIDE SEQUENCE</scope>
</reference>
<keyword evidence="1" id="KW-0472">Membrane</keyword>
<evidence type="ECO:0000313" key="2">
    <source>
        <dbReference type="EMBL" id="SVE47845.1"/>
    </source>
</evidence>
<keyword evidence="1" id="KW-0812">Transmembrane</keyword>
<feature type="non-terminal residue" evidence="2">
    <location>
        <position position="95"/>
    </location>
</feature>
<keyword evidence="1" id="KW-1133">Transmembrane helix</keyword>
<organism evidence="2">
    <name type="scientific">marine metagenome</name>
    <dbReference type="NCBI Taxonomy" id="408172"/>
    <lineage>
        <taxon>unclassified sequences</taxon>
        <taxon>metagenomes</taxon>
        <taxon>ecological metagenomes</taxon>
    </lineage>
</organism>
<name>A0A383DUD3_9ZZZZ</name>
<proteinExistence type="predicted"/>
<protein>
    <submittedName>
        <fullName evidence="2">Uncharacterized protein</fullName>
    </submittedName>
</protein>
<feature type="transmembrane region" description="Helical" evidence="1">
    <location>
        <begin position="12"/>
        <end position="30"/>
    </location>
</feature>
<sequence>MNQDPKHRGFRQVLGIYVSGFALVLSGLLLNPTEAHAHVTDVVITHCTDVLGGKPFGETGVYEKCVGTIYFALDPQNPRNRIIVDLDKAPRNAMG</sequence>
<evidence type="ECO:0000256" key="1">
    <source>
        <dbReference type="SAM" id="Phobius"/>
    </source>
</evidence>